<organism evidence="1 2">
    <name type="scientific">Nitrosomonas nitrosa</name>
    <dbReference type="NCBI Taxonomy" id="52442"/>
    <lineage>
        <taxon>Bacteria</taxon>
        <taxon>Pseudomonadati</taxon>
        <taxon>Pseudomonadota</taxon>
        <taxon>Betaproteobacteria</taxon>
        <taxon>Nitrosomonadales</taxon>
        <taxon>Nitrosomonadaceae</taxon>
        <taxon>Nitrosomonas</taxon>
    </lineage>
</organism>
<dbReference type="RefSeq" id="WP_090671024.1">
    <property type="nucleotide sequence ID" value="NZ_FOUF01000026.1"/>
</dbReference>
<keyword evidence="2" id="KW-1185">Reference proteome</keyword>
<sequence length="92" mass="10400">MIKTFRHKGLETFFRTGSKAGIQPSHAGKLRILLTALDNAKRPDDMNAPSWKLHGLAGDHSGHYAVRVTGNWRMTFTFEGEDAVLVNYQDYH</sequence>
<dbReference type="Proteomes" id="UP000199561">
    <property type="component" value="Unassembled WGS sequence"/>
</dbReference>
<protein>
    <submittedName>
        <fullName evidence="1">Proteic killer suppression protein</fullName>
    </submittedName>
</protein>
<reference evidence="1 2" key="1">
    <citation type="submission" date="2016-10" db="EMBL/GenBank/DDBJ databases">
        <authorList>
            <person name="de Groot N.N."/>
        </authorList>
    </citation>
    <scope>NUCLEOTIDE SEQUENCE [LARGE SCALE GENOMIC DNA]</scope>
    <source>
        <strain evidence="1 2">Nm146</strain>
    </source>
</reference>
<gene>
    <name evidence="1" type="ORF">SAMN05421880_12624</name>
</gene>
<accession>A0A1I4SSD7</accession>
<dbReference type="InterPro" id="IPR007711">
    <property type="entry name" value="HigB-1"/>
</dbReference>
<dbReference type="EMBL" id="FOUF01000026">
    <property type="protein sequence ID" value="SFM67250.1"/>
    <property type="molecule type" value="Genomic_DNA"/>
</dbReference>
<dbReference type="InterPro" id="IPR035093">
    <property type="entry name" value="RelE/ParE_toxin_dom_sf"/>
</dbReference>
<name>A0A1I4SSD7_9PROT</name>
<dbReference type="STRING" id="52442.SAMN05421880_12624"/>
<evidence type="ECO:0000313" key="2">
    <source>
        <dbReference type="Proteomes" id="UP000199561"/>
    </source>
</evidence>
<dbReference type="Pfam" id="PF05015">
    <property type="entry name" value="HigB-like_toxin"/>
    <property type="match status" value="1"/>
</dbReference>
<dbReference type="Gene3D" id="3.30.2310.20">
    <property type="entry name" value="RelE-like"/>
    <property type="match status" value="1"/>
</dbReference>
<dbReference type="SUPFAM" id="SSF143011">
    <property type="entry name" value="RelE-like"/>
    <property type="match status" value="1"/>
</dbReference>
<dbReference type="PANTHER" id="PTHR40266">
    <property type="entry name" value="TOXIN HIGB-1"/>
    <property type="match status" value="1"/>
</dbReference>
<evidence type="ECO:0000313" key="1">
    <source>
        <dbReference type="EMBL" id="SFM67250.1"/>
    </source>
</evidence>
<proteinExistence type="predicted"/>
<dbReference type="PANTHER" id="PTHR40266:SF2">
    <property type="entry name" value="TOXIN HIGB-1"/>
    <property type="match status" value="1"/>
</dbReference>
<dbReference type="AlphaFoldDB" id="A0A1I4SSD7"/>